<reference evidence="1 2" key="1">
    <citation type="submission" date="2020-08" db="EMBL/GenBank/DDBJ databases">
        <title>Functional genomics of gut bacteria from endangered species of beetles.</title>
        <authorList>
            <person name="Carlos-Shanley C."/>
        </authorList>
    </citation>
    <scope>NUCLEOTIDE SEQUENCE [LARGE SCALE GENOMIC DNA]</scope>
    <source>
        <strain evidence="1 2">S00198</strain>
    </source>
</reference>
<dbReference type="AlphaFoldDB" id="A0A7X0UAA3"/>
<proteinExistence type="predicted"/>
<gene>
    <name evidence="1" type="ORF">HNP48_003014</name>
</gene>
<evidence type="ECO:0000313" key="2">
    <source>
        <dbReference type="Proteomes" id="UP000575083"/>
    </source>
</evidence>
<evidence type="ECO:0000313" key="1">
    <source>
        <dbReference type="EMBL" id="MBB6560340.1"/>
    </source>
</evidence>
<sequence length="29" mass="2994">MTTCSTLALNTAPAVAVQHVAKAKKPELV</sequence>
<dbReference type="Proteomes" id="UP000575083">
    <property type="component" value="Unassembled WGS sequence"/>
</dbReference>
<accession>A0A7X0UAA3</accession>
<keyword evidence="2" id="KW-1185">Reference proteome</keyword>
<organism evidence="1 2">
    <name type="scientific">Acidovorax soli</name>
    <dbReference type="NCBI Taxonomy" id="592050"/>
    <lineage>
        <taxon>Bacteria</taxon>
        <taxon>Pseudomonadati</taxon>
        <taxon>Pseudomonadota</taxon>
        <taxon>Betaproteobacteria</taxon>
        <taxon>Burkholderiales</taxon>
        <taxon>Comamonadaceae</taxon>
        <taxon>Acidovorax</taxon>
    </lineage>
</organism>
<protein>
    <submittedName>
        <fullName evidence="1">Uncharacterized protein</fullName>
    </submittedName>
</protein>
<dbReference type="EMBL" id="JACHLK010000005">
    <property type="protein sequence ID" value="MBB6560340.1"/>
    <property type="molecule type" value="Genomic_DNA"/>
</dbReference>
<name>A0A7X0UAA3_9BURK</name>
<comment type="caution">
    <text evidence="1">The sequence shown here is derived from an EMBL/GenBank/DDBJ whole genome shotgun (WGS) entry which is preliminary data.</text>
</comment>